<dbReference type="AlphaFoldDB" id="A0A6J7KN70"/>
<name>A0A6J7KN70_9ZZZZ</name>
<sequence length="92" mass="9277">MSSNATCCAESSRSLNRSVSSNAVSGSAAVTITDNPSPVEAATPDAVKPDVATLDVATPDVDTPATADGSPTVFVLTAFTTVPPSTFVRSQF</sequence>
<proteinExistence type="predicted"/>
<reference evidence="2" key="1">
    <citation type="submission" date="2020-05" db="EMBL/GenBank/DDBJ databases">
        <authorList>
            <person name="Chiriac C."/>
            <person name="Salcher M."/>
            <person name="Ghai R."/>
            <person name="Kavagutti S V."/>
        </authorList>
    </citation>
    <scope>NUCLEOTIDE SEQUENCE</scope>
</reference>
<dbReference type="EMBL" id="CAFBNC010000164">
    <property type="protein sequence ID" value="CAB4955682.1"/>
    <property type="molecule type" value="Genomic_DNA"/>
</dbReference>
<protein>
    <submittedName>
        <fullName evidence="2">Unannotated protein</fullName>
    </submittedName>
</protein>
<evidence type="ECO:0000256" key="1">
    <source>
        <dbReference type="SAM" id="MobiDB-lite"/>
    </source>
</evidence>
<feature type="compositionally biased region" description="Low complexity" evidence="1">
    <location>
        <begin position="18"/>
        <end position="30"/>
    </location>
</feature>
<feature type="region of interest" description="Disordered" evidence="1">
    <location>
        <begin position="18"/>
        <end position="43"/>
    </location>
</feature>
<organism evidence="2">
    <name type="scientific">freshwater metagenome</name>
    <dbReference type="NCBI Taxonomy" id="449393"/>
    <lineage>
        <taxon>unclassified sequences</taxon>
        <taxon>metagenomes</taxon>
        <taxon>ecological metagenomes</taxon>
    </lineage>
</organism>
<accession>A0A6J7KN70</accession>
<gene>
    <name evidence="2" type="ORF">UFOPK3733_02144</name>
</gene>
<evidence type="ECO:0000313" key="2">
    <source>
        <dbReference type="EMBL" id="CAB4955682.1"/>
    </source>
</evidence>